<evidence type="ECO:0000313" key="2">
    <source>
        <dbReference type="Proteomes" id="UP000887575"/>
    </source>
</evidence>
<organism evidence="2 3">
    <name type="scientific">Mesorhabditis belari</name>
    <dbReference type="NCBI Taxonomy" id="2138241"/>
    <lineage>
        <taxon>Eukaryota</taxon>
        <taxon>Metazoa</taxon>
        <taxon>Ecdysozoa</taxon>
        <taxon>Nematoda</taxon>
        <taxon>Chromadorea</taxon>
        <taxon>Rhabditida</taxon>
        <taxon>Rhabditina</taxon>
        <taxon>Rhabditomorpha</taxon>
        <taxon>Rhabditoidea</taxon>
        <taxon>Rhabditidae</taxon>
        <taxon>Mesorhabditinae</taxon>
        <taxon>Mesorhabditis</taxon>
    </lineage>
</organism>
<evidence type="ECO:0000256" key="1">
    <source>
        <dbReference type="SAM" id="MobiDB-lite"/>
    </source>
</evidence>
<reference evidence="3" key="1">
    <citation type="submission" date="2024-02" db="UniProtKB">
        <authorList>
            <consortium name="WormBaseParasite"/>
        </authorList>
    </citation>
    <scope>IDENTIFICATION</scope>
</reference>
<dbReference type="Proteomes" id="UP000887575">
    <property type="component" value="Unassembled WGS sequence"/>
</dbReference>
<protein>
    <submittedName>
        <fullName evidence="3">Uncharacterized protein</fullName>
    </submittedName>
</protein>
<sequence length="89" mass="10107">MFRLSSGSIKNGAPCRGDARKQHQARSIEHHQRNSTAALWNRDRSLGRYSDLRNMCNDISNVPSANELYVSEEPDDVNARFVCKKDANE</sequence>
<dbReference type="AlphaFoldDB" id="A0AAF3J3R3"/>
<feature type="compositionally biased region" description="Basic and acidic residues" evidence="1">
    <location>
        <begin position="17"/>
        <end position="32"/>
    </location>
</feature>
<name>A0AAF3J3R3_9BILA</name>
<accession>A0AAF3J3R3</accession>
<dbReference type="WBParaSite" id="MBELARI_LOCUS14332">
    <property type="protein sequence ID" value="MBELARI_LOCUS14332"/>
    <property type="gene ID" value="MBELARI_LOCUS14332"/>
</dbReference>
<proteinExistence type="predicted"/>
<feature type="region of interest" description="Disordered" evidence="1">
    <location>
        <begin position="1"/>
        <end position="36"/>
    </location>
</feature>
<evidence type="ECO:0000313" key="3">
    <source>
        <dbReference type="WBParaSite" id="MBELARI_LOCUS14332"/>
    </source>
</evidence>
<keyword evidence="2" id="KW-1185">Reference proteome</keyword>